<reference evidence="4 5" key="1">
    <citation type="submission" date="2018-07" db="EMBL/GenBank/DDBJ databases">
        <title>Pedobacter sp. nov., isolated from soil.</title>
        <authorList>
            <person name="Zhou L.Y."/>
            <person name="Du Z.J."/>
        </authorList>
    </citation>
    <scope>NUCLEOTIDE SEQUENCE [LARGE SCALE GENOMIC DNA]</scope>
    <source>
        <strain evidence="4 5">JDX94</strain>
    </source>
</reference>
<dbReference type="SUPFAM" id="SSF51735">
    <property type="entry name" value="NAD(P)-binding Rossmann-fold domains"/>
    <property type="match status" value="1"/>
</dbReference>
<evidence type="ECO:0000259" key="2">
    <source>
        <dbReference type="Pfam" id="PF01370"/>
    </source>
</evidence>
<dbReference type="Gene3D" id="3.40.50.720">
    <property type="entry name" value="NAD(P)-binding Rossmann-like Domain"/>
    <property type="match status" value="1"/>
</dbReference>
<comment type="similarity">
    <text evidence="1">Belongs to the NAD(P)-dependent epimerase/dehydratase family. SDR39U1 subfamily.</text>
</comment>
<sequence>MVKKILITGATGLVGTALKKHLLNKGYEVNTLSRKKSSDPNNFVWDIYKGTIDAKCIDDVDSIIHLAGEPVADKKWTDEHKKQIIDSRVKSTELLFKTIRSKPDHQIKSFISASAVGYYGDCGDEILTEESPNGYGFLAECCKLWEDAVDQGKKLSLRIVKLRTGIVFSNDGGALPQLDKSVRLFVGSALGTGKQWIPWLHIDDMVEMYIYAVENVKMENCYNACAPFPVTNKGLTKAIAKHLHRPFWPVKVPKKAIELLMGERAEAILMSNNTSAQKILDTDFKFKFTDLDEALRDLYGQAPLKRKH</sequence>
<dbReference type="InterPro" id="IPR001509">
    <property type="entry name" value="Epimerase_deHydtase"/>
</dbReference>
<dbReference type="InterPro" id="IPR036291">
    <property type="entry name" value="NAD(P)-bd_dom_sf"/>
</dbReference>
<dbReference type="PANTHER" id="PTHR11092">
    <property type="entry name" value="SUGAR NUCLEOTIDE EPIMERASE RELATED"/>
    <property type="match status" value="1"/>
</dbReference>
<evidence type="ECO:0000313" key="5">
    <source>
        <dbReference type="Proteomes" id="UP000253961"/>
    </source>
</evidence>
<dbReference type="InterPro" id="IPR010099">
    <property type="entry name" value="SDR39U1"/>
</dbReference>
<protein>
    <submittedName>
        <fullName evidence="4">TIGR01777 family protein</fullName>
    </submittedName>
</protein>
<evidence type="ECO:0000259" key="3">
    <source>
        <dbReference type="Pfam" id="PF08338"/>
    </source>
</evidence>
<feature type="domain" description="NAD-dependent epimerase/dehydratase" evidence="2">
    <location>
        <begin position="5"/>
        <end position="223"/>
    </location>
</feature>
<dbReference type="OrthoDB" id="9801773at2"/>
<dbReference type="EMBL" id="QPKV01000009">
    <property type="protein sequence ID" value="RDC54929.1"/>
    <property type="molecule type" value="Genomic_DNA"/>
</dbReference>
<feature type="domain" description="DUF1731" evidence="3">
    <location>
        <begin position="252"/>
        <end position="298"/>
    </location>
</feature>
<organism evidence="4 5">
    <name type="scientific">Pedobacter chinensis</name>
    <dbReference type="NCBI Taxonomy" id="2282421"/>
    <lineage>
        <taxon>Bacteria</taxon>
        <taxon>Pseudomonadati</taxon>
        <taxon>Bacteroidota</taxon>
        <taxon>Sphingobacteriia</taxon>
        <taxon>Sphingobacteriales</taxon>
        <taxon>Sphingobacteriaceae</taxon>
        <taxon>Pedobacter</taxon>
    </lineage>
</organism>
<dbReference type="InterPro" id="IPR013549">
    <property type="entry name" value="DUF1731"/>
</dbReference>
<dbReference type="RefSeq" id="WP_115404377.1">
    <property type="nucleotide sequence ID" value="NZ_QPKV01000009.1"/>
</dbReference>
<dbReference type="Proteomes" id="UP000253961">
    <property type="component" value="Unassembled WGS sequence"/>
</dbReference>
<dbReference type="Pfam" id="PF08338">
    <property type="entry name" value="DUF1731"/>
    <property type="match status" value="1"/>
</dbReference>
<accession>A0A369PW65</accession>
<gene>
    <name evidence="4" type="ORF">DU508_19145</name>
</gene>
<evidence type="ECO:0000256" key="1">
    <source>
        <dbReference type="ARBA" id="ARBA00009353"/>
    </source>
</evidence>
<dbReference type="PANTHER" id="PTHR11092:SF0">
    <property type="entry name" value="EPIMERASE FAMILY PROTEIN SDR39U1"/>
    <property type="match status" value="1"/>
</dbReference>
<keyword evidence="5" id="KW-1185">Reference proteome</keyword>
<dbReference type="Pfam" id="PF01370">
    <property type="entry name" value="Epimerase"/>
    <property type="match status" value="1"/>
</dbReference>
<dbReference type="NCBIfam" id="TIGR01777">
    <property type="entry name" value="yfcH"/>
    <property type="match status" value="1"/>
</dbReference>
<evidence type="ECO:0000313" key="4">
    <source>
        <dbReference type="EMBL" id="RDC54929.1"/>
    </source>
</evidence>
<proteinExistence type="inferred from homology"/>
<name>A0A369PW65_9SPHI</name>
<dbReference type="AlphaFoldDB" id="A0A369PW65"/>
<comment type="caution">
    <text evidence="4">The sequence shown here is derived from an EMBL/GenBank/DDBJ whole genome shotgun (WGS) entry which is preliminary data.</text>
</comment>